<organism evidence="4 5">
    <name type="scientific">Roridomyces roridus</name>
    <dbReference type="NCBI Taxonomy" id="1738132"/>
    <lineage>
        <taxon>Eukaryota</taxon>
        <taxon>Fungi</taxon>
        <taxon>Dikarya</taxon>
        <taxon>Basidiomycota</taxon>
        <taxon>Agaricomycotina</taxon>
        <taxon>Agaricomycetes</taxon>
        <taxon>Agaricomycetidae</taxon>
        <taxon>Agaricales</taxon>
        <taxon>Marasmiineae</taxon>
        <taxon>Mycenaceae</taxon>
        <taxon>Roridomyces</taxon>
    </lineage>
</organism>
<protein>
    <submittedName>
        <fullName evidence="4">NAD(P)-binding protein</fullName>
    </submittedName>
</protein>
<dbReference type="PANTHER" id="PTHR24320">
    <property type="entry name" value="RETINOL DEHYDROGENASE"/>
    <property type="match status" value="1"/>
</dbReference>
<dbReference type="AlphaFoldDB" id="A0AAD7C971"/>
<dbReference type="EMBL" id="JARKIF010000004">
    <property type="protein sequence ID" value="KAJ7642268.1"/>
    <property type="molecule type" value="Genomic_DNA"/>
</dbReference>
<comment type="similarity">
    <text evidence="1">Belongs to the short-chain dehydrogenases/reductases (SDR) family.</text>
</comment>
<sequence length="273" mass="30566">MGATIARMYPPFFDPERDMPDLSGKVILVTGGNVGIGYETVKYLLMKNAKVYLAARSPDKAVAAIKRLEEETKKSAIFLELDLADLKSVRKAAEEFLEKEGKLDVLFNNAGVMNAPSKMLTVQDYDLQFGTNVLGHFFFTELLLPALKKSYEETQIPARVINVSSVGHRYAPGKGINFASLKKSAERDKYVKWSSWRLYGQSKIGNIYTSNYWAKTHSDVLVSCSLNPGGIKTDLYRHSGKWFEVLIDWTAFPTYLGAYTQLCTVGSKFNQAD</sequence>
<dbReference type="PRINTS" id="PR00081">
    <property type="entry name" value="GDHRDH"/>
</dbReference>
<dbReference type="InterPro" id="IPR036291">
    <property type="entry name" value="NAD(P)-bd_dom_sf"/>
</dbReference>
<dbReference type="SUPFAM" id="SSF51735">
    <property type="entry name" value="NAD(P)-binding Rossmann-fold domains"/>
    <property type="match status" value="1"/>
</dbReference>
<evidence type="ECO:0000256" key="1">
    <source>
        <dbReference type="ARBA" id="ARBA00006484"/>
    </source>
</evidence>
<evidence type="ECO:0000256" key="2">
    <source>
        <dbReference type="ARBA" id="ARBA00022857"/>
    </source>
</evidence>
<proteinExistence type="inferred from homology"/>
<reference evidence="4" key="1">
    <citation type="submission" date="2023-03" db="EMBL/GenBank/DDBJ databases">
        <title>Massive genome expansion in bonnet fungi (Mycena s.s.) driven by repeated elements and novel gene families across ecological guilds.</title>
        <authorList>
            <consortium name="Lawrence Berkeley National Laboratory"/>
            <person name="Harder C.B."/>
            <person name="Miyauchi S."/>
            <person name="Viragh M."/>
            <person name="Kuo A."/>
            <person name="Thoen E."/>
            <person name="Andreopoulos B."/>
            <person name="Lu D."/>
            <person name="Skrede I."/>
            <person name="Drula E."/>
            <person name="Henrissat B."/>
            <person name="Morin E."/>
            <person name="Kohler A."/>
            <person name="Barry K."/>
            <person name="LaButti K."/>
            <person name="Morin E."/>
            <person name="Salamov A."/>
            <person name="Lipzen A."/>
            <person name="Mereny Z."/>
            <person name="Hegedus B."/>
            <person name="Baldrian P."/>
            <person name="Stursova M."/>
            <person name="Weitz H."/>
            <person name="Taylor A."/>
            <person name="Grigoriev I.V."/>
            <person name="Nagy L.G."/>
            <person name="Martin F."/>
            <person name="Kauserud H."/>
        </authorList>
    </citation>
    <scope>NUCLEOTIDE SEQUENCE</scope>
    <source>
        <strain evidence="4">9284</strain>
    </source>
</reference>
<evidence type="ECO:0000256" key="3">
    <source>
        <dbReference type="ARBA" id="ARBA00023002"/>
    </source>
</evidence>
<dbReference type="PANTHER" id="PTHR24320:SF236">
    <property type="entry name" value="SHORT-CHAIN DEHYDROGENASE-RELATED"/>
    <property type="match status" value="1"/>
</dbReference>
<comment type="caution">
    <text evidence="4">The sequence shown here is derived from an EMBL/GenBank/DDBJ whole genome shotgun (WGS) entry which is preliminary data.</text>
</comment>
<dbReference type="Gene3D" id="3.40.50.720">
    <property type="entry name" value="NAD(P)-binding Rossmann-like Domain"/>
    <property type="match status" value="1"/>
</dbReference>
<dbReference type="Pfam" id="PF00106">
    <property type="entry name" value="adh_short"/>
    <property type="match status" value="1"/>
</dbReference>
<dbReference type="GO" id="GO:0016491">
    <property type="term" value="F:oxidoreductase activity"/>
    <property type="evidence" value="ECO:0007669"/>
    <property type="project" value="UniProtKB-KW"/>
</dbReference>
<dbReference type="InterPro" id="IPR002347">
    <property type="entry name" value="SDR_fam"/>
</dbReference>
<gene>
    <name evidence="4" type="ORF">FB45DRAFT_826506</name>
</gene>
<name>A0AAD7C971_9AGAR</name>
<evidence type="ECO:0000313" key="4">
    <source>
        <dbReference type="EMBL" id="KAJ7642268.1"/>
    </source>
</evidence>
<keyword evidence="2" id="KW-0521">NADP</keyword>
<keyword evidence="5" id="KW-1185">Reference proteome</keyword>
<accession>A0AAD7C971</accession>
<evidence type="ECO:0000313" key="5">
    <source>
        <dbReference type="Proteomes" id="UP001221142"/>
    </source>
</evidence>
<keyword evidence="3" id="KW-0560">Oxidoreductase</keyword>
<dbReference type="Proteomes" id="UP001221142">
    <property type="component" value="Unassembled WGS sequence"/>
</dbReference>